<evidence type="ECO:0000313" key="3">
    <source>
        <dbReference type="Proteomes" id="UP000652761"/>
    </source>
</evidence>
<gene>
    <name evidence="2" type="ORF">Taro_045427</name>
</gene>
<feature type="region of interest" description="Disordered" evidence="1">
    <location>
        <begin position="184"/>
        <end position="213"/>
    </location>
</feature>
<name>A0A843WWJ7_COLES</name>
<evidence type="ECO:0008006" key="4">
    <source>
        <dbReference type="Google" id="ProtNLM"/>
    </source>
</evidence>
<dbReference type="EMBL" id="NMUH01005340">
    <property type="protein sequence ID" value="MQM12507.1"/>
    <property type="molecule type" value="Genomic_DNA"/>
</dbReference>
<dbReference type="AlphaFoldDB" id="A0A843WWJ7"/>
<feature type="compositionally biased region" description="Acidic residues" evidence="1">
    <location>
        <begin position="255"/>
        <end position="275"/>
    </location>
</feature>
<protein>
    <recommendedName>
        <fullName evidence="4">Gag-pol polyprotein</fullName>
    </recommendedName>
</protein>
<evidence type="ECO:0000256" key="1">
    <source>
        <dbReference type="SAM" id="MobiDB-lite"/>
    </source>
</evidence>
<evidence type="ECO:0000313" key="2">
    <source>
        <dbReference type="EMBL" id="MQM12507.1"/>
    </source>
</evidence>
<comment type="caution">
    <text evidence="2">The sequence shown here is derived from an EMBL/GenBank/DDBJ whole genome shotgun (WGS) entry which is preliminary data.</text>
</comment>
<proteinExistence type="predicted"/>
<feature type="region of interest" description="Disordered" evidence="1">
    <location>
        <begin position="235"/>
        <end position="275"/>
    </location>
</feature>
<keyword evidence="3" id="KW-1185">Reference proteome</keyword>
<dbReference type="Proteomes" id="UP000652761">
    <property type="component" value="Unassembled WGS sequence"/>
</dbReference>
<sequence>MERFKKMPPPSFKGESEPLVAKSWLREIKKIFKAIRCAEDDKVSLATYTLQEQFEGVELDVTWGEFVRLFEVKYVSEHIQDKMELYQEEKKARMKRWPEPFQWPKRKMRKLMKEQQPAIVPAKLVVSSGSKKPECVHCGKRHGGDLCWMRSGRCLKSGSKDHQIRGCLKLKKFVPRDVLATTTKKPTVRQEAPARVYALTGDDTDDGTTDRSDTRELAASTQFSVHDINETICLHKGNEQEEVDPRDLERRVESDVEEDSRDDEDEFGDDDDDDAELNIYGTWRTELDGFHVRWPMVRDPVHDKVCLPVRAGRPNDRYIHMYITGWVKVTCGN</sequence>
<dbReference type="OrthoDB" id="786614at2759"/>
<feature type="compositionally biased region" description="Basic and acidic residues" evidence="1">
    <location>
        <begin position="236"/>
        <end position="254"/>
    </location>
</feature>
<accession>A0A843WWJ7</accession>
<organism evidence="2 3">
    <name type="scientific">Colocasia esculenta</name>
    <name type="common">Wild taro</name>
    <name type="synonym">Arum esculentum</name>
    <dbReference type="NCBI Taxonomy" id="4460"/>
    <lineage>
        <taxon>Eukaryota</taxon>
        <taxon>Viridiplantae</taxon>
        <taxon>Streptophyta</taxon>
        <taxon>Embryophyta</taxon>
        <taxon>Tracheophyta</taxon>
        <taxon>Spermatophyta</taxon>
        <taxon>Magnoliopsida</taxon>
        <taxon>Liliopsida</taxon>
        <taxon>Araceae</taxon>
        <taxon>Aroideae</taxon>
        <taxon>Colocasieae</taxon>
        <taxon>Colocasia</taxon>
    </lineage>
</organism>
<reference evidence="2" key="1">
    <citation type="submission" date="2017-07" db="EMBL/GenBank/DDBJ databases">
        <title>Taro Niue Genome Assembly and Annotation.</title>
        <authorList>
            <person name="Atibalentja N."/>
            <person name="Keating K."/>
            <person name="Fields C.J."/>
        </authorList>
    </citation>
    <scope>NUCLEOTIDE SEQUENCE</scope>
    <source>
        <strain evidence="2">Niue_2</strain>
        <tissue evidence="2">Leaf</tissue>
    </source>
</reference>